<gene>
    <name evidence="2" type="ORF">S12H4_05135</name>
</gene>
<organism evidence="2">
    <name type="scientific">marine sediment metagenome</name>
    <dbReference type="NCBI Taxonomy" id="412755"/>
    <lineage>
        <taxon>unclassified sequences</taxon>
        <taxon>metagenomes</taxon>
        <taxon>ecological metagenomes</taxon>
    </lineage>
</organism>
<comment type="caution">
    <text evidence="2">The sequence shown here is derived from an EMBL/GenBank/DDBJ whole genome shotgun (WGS) entry which is preliminary data.</text>
</comment>
<feature type="region of interest" description="Disordered" evidence="1">
    <location>
        <begin position="1"/>
        <end position="51"/>
    </location>
</feature>
<accession>X1Q186</accession>
<protein>
    <submittedName>
        <fullName evidence="2">Uncharacterized protein</fullName>
    </submittedName>
</protein>
<feature type="compositionally biased region" description="Basic and acidic residues" evidence="1">
    <location>
        <begin position="40"/>
        <end position="51"/>
    </location>
</feature>
<evidence type="ECO:0000313" key="2">
    <source>
        <dbReference type="EMBL" id="GAI62322.1"/>
    </source>
</evidence>
<sequence length="51" mass="5246">MATSVKKPDSPGDLPVLPAAPPDLKKKRGGIISPGYDTSTDTHKVDSLGVS</sequence>
<reference evidence="2" key="1">
    <citation type="journal article" date="2014" name="Front. Microbiol.">
        <title>High frequency of phylogenetically diverse reductive dehalogenase-homologous genes in deep subseafloor sedimentary metagenomes.</title>
        <authorList>
            <person name="Kawai M."/>
            <person name="Futagami T."/>
            <person name="Toyoda A."/>
            <person name="Takaki Y."/>
            <person name="Nishi S."/>
            <person name="Hori S."/>
            <person name="Arai W."/>
            <person name="Tsubouchi T."/>
            <person name="Morono Y."/>
            <person name="Uchiyama I."/>
            <person name="Ito T."/>
            <person name="Fujiyama A."/>
            <person name="Inagaki F."/>
            <person name="Takami H."/>
        </authorList>
    </citation>
    <scope>NUCLEOTIDE SEQUENCE</scope>
    <source>
        <strain evidence="2">Expedition CK06-06</strain>
    </source>
</reference>
<proteinExistence type="predicted"/>
<dbReference type="AlphaFoldDB" id="X1Q186"/>
<name>X1Q186_9ZZZZ</name>
<feature type="compositionally biased region" description="Basic and acidic residues" evidence="1">
    <location>
        <begin position="1"/>
        <end position="10"/>
    </location>
</feature>
<evidence type="ECO:0000256" key="1">
    <source>
        <dbReference type="SAM" id="MobiDB-lite"/>
    </source>
</evidence>
<dbReference type="EMBL" id="BARW01001665">
    <property type="protein sequence ID" value="GAI62322.1"/>
    <property type="molecule type" value="Genomic_DNA"/>
</dbReference>